<dbReference type="InterPro" id="IPR016828">
    <property type="entry name" value="Alpha-L-arabinofuranosidase"/>
</dbReference>
<keyword evidence="7" id="KW-1185">Reference proteome</keyword>
<dbReference type="RefSeq" id="WP_064700219.1">
    <property type="nucleotide sequence ID" value="NZ_BDEO01000011.1"/>
</dbReference>
<evidence type="ECO:0000256" key="3">
    <source>
        <dbReference type="ARBA" id="ARBA00022801"/>
    </source>
</evidence>
<reference evidence="7" key="1">
    <citation type="submission" date="2016-11" db="EMBL/GenBank/DDBJ databases">
        <authorList>
            <person name="Varghese N."/>
            <person name="Submissions S."/>
        </authorList>
    </citation>
    <scope>NUCLEOTIDE SEQUENCE [LARGE SCALE GENOMIC DNA]</scope>
    <source>
        <strain evidence="7">ALO Sharm</strain>
    </source>
</reference>
<comment type="similarity">
    <text evidence="1 5">Belongs to the glycosyl hydrolase 43 family.</text>
</comment>
<dbReference type="PANTHER" id="PTHR43817:SF1">
    <property type="entry name" value="HYDROLASE, FAMILY 43, PUTATIVE (AFU_ORTHOLOGUE AFUA_3G01660)-RELATED"/>
    <property type="match status" value="1"/>
</dbReference>
<keyword evidence="3 5" id="KW-0378">Hydrolase</keyword>
<evidence type="ECO:0000256" key="1">
    <source>
        <dbReference type="ARBA" id="ARBA00009865"/>
    </source>
</evidence>
<protein>
    <submittedName>
        <fullName evidence="6">Beta-xylosidase, GH43 family</fullName>
    </submittedName>
</protein>
<sequence length="326" mass="36864">MDKPLAPLIEQRADPFIHRHDNGYYFIASVPAYDRLELRHATTIAGLAEAEPVTIWEKEDHGPLSELIWAPELHYHQGRWIVYFAAAPSREIRDGLFQHRMYCIATSARDPMLGEWSHPRQIDTGIDSFCLDGTAFQHDGELYYVWAQKEASIPGNTNLYIARMATPETLDTPPVRLSIPEFDWETRGFMVNEGPAVLIRHGRVLLTYSASATDENYCMGLLWADQTADLLNPASWTKSDTPVFTSDPQRSVFGPGHNSFTVAEDGTTDVLVYHARTYTEIVGDPLWDPNRHTYVKPIAWDPDGFPRFGRPSLDDVSPNDDEKATS</sequence>
<evidence type="ECO:0000313" key="6">
    <source>
        <dbReference type="EMBL" id="SHL41037.1"/>
    </source>
</evidence>
<dbReference type="PANTHER" id="PTHR43817">
    <property type="entry name" value="GLYCOSYL HYDROLASE"/>
    <property type="match status" value="1"/>
</dbReference>
<evidence type="ECO:0000313" key="7">
    <source>
        <dbReference type="Proteomes" id="UP000184248"/>
    </source>
</evidence>
<dbReference type="OrthoDB" id="177947at2"/>
<dbReference type="InterPro" id="IPR006710">
    <property type="entry name" value="Glyco_hydro_43"/>
</dbReference>
<dbReference type="Proteomes" id="UP000184248">
    <property type="component" value="Unassembled WGS sequence"/>
</dbReference>
<accession>A0A1M7AEC0</accession>
<dbReference type="AlphaFoldDB" id="A0A1M7AEC0"/>
<dbReference type="Pfam" id="PF04616">
    <property type="entry name" value="Glyco_hydro_43"/>
    <property type="match status" value="1"/>
</dbReference>
<evidence type="ECO:0000256" key="4">
    <source>
        <dbReference type="ARBA" id="ARBA00023295"/>
    </source>
</evidence>
<dbReference type="EMBL" id="FRAL01000013">
    <property type="protein sequence ID" value="SHL41037.1"/>
    <property type="molecule type" value="Genomic_DNA"/>
</dbReference>
<dbReference type="InterPro" id="IPR023296">
    <property type="entry name" value="Glyco_hydro_beta-prop_sf"/>
</dbReference>
<dbReference type="Gene3D" id="2.115.10.20">
    <property type="entry name" value="Glycosyl hydrolase domain, family 43"/>
    <property type="match status" value="1"/>
</dbReference>
<organism evidence="6 7">
    <name type="scientific">Halomonas caseinilytica</name>
    <dbReference type="NCBI Taxonomy" id="438744"/>
    <lineage>
        <taxon>Bacteria</taxon>
        <taxon>Pseudomonadati</taxon>
        <taxon>Pseudomonadota</taxon>
        <taxon>Gammaproteobacteria</taxon>
        <taxon>Oceanospirillales</taxon>
        <taxon>Halomonadaceae</taxon>
        <taxon>Halomonas</taxon>
    </lineage>
</organism>
<dbReference type="PIRSF" id="PIRSF025414">
    <property type="entry name" value="Alpha-L-arabinofuranosidase"/>
    <property type="match status" value="1"/>
</dbReference>
<proteinExistence type="inferred from homology"/>
<name>A0A1M7AEC0_9GAMM</name>
<evidence type="ECO:0000256" key="2">
    <source>
        <dbReference type="ARBA" id="ARBA00022729"/>
    </source>
</evidence>
<dbReference type="SUPFAM" id="SSF75005">
    <property type="entry name" value="Arabinanase/levansucrase/invertase"/>
    <property type="match status" value="1"/>
</dbReference>
<dbReference type="GO" id="GO:0005975">
    <property type="term" value="P:carbohydrate metabolic process"/>
    <property type="evidence" value="ECO:0007669"/>
    <property type="project" value="InterPro"/>
</dbReference>
<gene>
    <name evidence="6" type="ORF">SAMN05192556_11340</name>
</gene>
<dbReference type="CDD" id="cd18817">
    <property type="entry name" value="GH43f_LbAraf43-like"/>
    <property type="match status" value="1"/>
</dbReference>
<dbReference type="GO" id="GO:0004553">
    <property type="term" value="F:hydrolase activity, hydrolyzing O-glycosyl compounds"/>
    <property type="evidence" value="ECO:0007669"/>
    <property type="project" value="InterPro"/>
</dbReference>
<evidence type="ECO:0000256" key="5">
    <source>
        <dbReference type="RuleBase" id="RU361187"/>
    </source>
</evidence>
<keyword evidence="2" id="KW-0732">Signal</keyword>
<keyword evidence="4 5" id="KW-0326">Glycosidase</keyword>